<protein>
    <submittedName>
        <fullName evidence="2">Class I SAM-dependent methyltransferase</fullName>
    </submittedName>
</protein>
<feature type="domain" description="Methyltransferase type 11" evidence="1">
    <location>
        <begin position="46"/>
        <end position="123"/>
    </location>
</feature>
<reference evidence="2 3" key="1">
    <citation type="submission" date="2019-09" db="EMBL/GenBank/DDBJ databases">
        <title>Report of infection by Mycobacterium simiae a patient suffering from pulmonary tuberculosis.</title>
        <authorList>
            <person name="Mohanty P.S."/>
            <person name="Bansal A.K."/>
            <person name="Singh H."/>
            <person name="Sharma S."/>
            <person name="Patil S.A."/>
            <person name="Upadhaya P."/>
            <person name="Singh P.K."/>
            <person name="Kumar D."/>
            <person name="Kumar S."/>
            <person name="Singh R.K."/>
            <person name="Chaudhary B."/>
        </authorList>
    </citation>
    <scope>NUCLEOTIDE SEQUENCE [LARGE SCALE GENOMIC DNA]</scope>
    <source>
        <strain evidence="2 3">JAL-560-SIM</strain>
    </source>
</reference>
<dbReference type="InterPro" id="IPR029063">
    <property type="entry name" value="SAM-dependent_MTases_sf"/>
</dbReference>
<name>A0A5B1BUW0_MYCSI</name>
<evidence type="ECO:0000313" key="3">
    <source>
        <dbReference type="Proteomes" id="UP000324701"/>
    </source>
</evidence>
<keyword evidence="3" id="KW-1185">Reference proteome</keyword>
<dbReference type="PANTHER" id="PTHR43464:SF83">
    <property type="entry name" value="MALONYL-[ACYL-CARRIER PROTEIN] O-METHYLTRANSFERASE"/>
    <property type="match status" value="1"/>
</dbReference>
<organism evidence="2 3">
    <name type="scientific">Mycobacterium simiae</name>
    <name type="common">Mycobacterium habana</name>
    <dbReference type="NCBI Taxonomy" id="1784"/>
    <lineage>
        <taxon>Bacteria</taxon>
        <taxon>Bacillati</taxon>
        <taxon>Actinomycetota</taxon>
        <taxon>Actinomycetes</taxon>
        <taxon>Mycobacteriales</taxon>
        <taxon>Mycobacteriaceae</taxon>
        <taxon>Mycobacterium</taxon>
        <taxon>Mycobacterium simiae complex</taxon>
    </lineage>
</organism>
<dbReference type="GO" id="GO:0032259">
    <property type="term" value="P:methylation"/>
    <property type="evidence" value="ECO:0007669"/>
    <property type="project" value="UniProtKB-KW"/>
</dbReference>
<keyword evidence="2" id="KW-0808">Transferase</keyword>
<dbReference type="Pfam" id="PF08241">
    <property type="entry name" value="Methyltransf_11"/>
    <property type="match status" value="1"/>
</dbReference>
<dbReference type="OrthoDB" id="9810247at2"/>
<dbReference type="Gene3D" id="3.40.50.150">
    <property type="entry name" value="Vaccinia Virus protein VP39"/>
    <property type="match status" value="1"/>
</dbReference>
<comment type="caution">
    <text evidence="2">The sequence shown here is derived from an EMBL/GenBank/DDBJ whole genome shotgun (WGS) entry which is preliminary data.</text>
</comment>
<dbReference type="SUPFAM" id="SSF53335">
    <property type="entry name" value="S-adenosyl-L-methionine-dependent methyltransferases"/>
    <property type="match status" value="1"/>
</dbReference>
<proteinExistence type="predicted"/>
<dbReference type="RefSeq" id="WP_149651957.1">
    <property type="nucleotide sequence ID" value="NZ_VTZN01000001.1"/>
</dbReference>
<sequence length="206" mass="23492">MTSAQPLSQKVCTRVSDMLEVLRPADRLRGQAEALAGYFDEGDSVLDVGCGTGFLSAYLRAMYGVAPHCLDVKDARRADVAFRLFDGTSIPFPDRTFEHVMLSEVLHHSHDPVALIKECFRVACRSIIVFEDLPERRLGKSLLYFHVHAFARYHRYPFRPADIGAYRCALEWLSRNASCVARVPQPPEWLRVYPRVLFSYTLAKQR</sequence>
<accession>A0A5B1BUW0</accession>
<evidence type="ECO:0000259" key="1">
    <source>
        <dbReference type="Pfam" id="PF08241"/>
    </source>
</evidence>
<dbReference type="CDD" id="cd02440">
    <property type="entry name" value="AdoMet_MTases"/>
    <property type="match status" value="1"/>
</dbReference>
<dbReference type="EMBL" id="VTZN01000001">
    <property type="protein sequence ID" value="KAA1252136.1"/>
    <property type="molecule type" value="Genomic_DNA"/>
</dbReference>
<gene>
    <name evidence="2" type="ORF">F0Q45_00105</name>
</gene>
<dbReference type="AlphaFoldDB" id="A0A5B1BUW0"/>
<keyword evidence="2" id="KW-0489">Methyltransferase</keyword>
<dbReference type="InterPro" id="IPR013216">
    <property type="entry name" value="Methyltransf_11"/>
</dbReference>
<evidence type="ECO:0000313" key="2">
    <source>
        <dbReference type="EMBL" id="KAA1252136.1"/>
    </source>
</evidence>
<dbReference type="PANTHER" id="PTHR43464">
    <property type="entry name" value="METHYLTRANSFERASE"/>
    <property type="match status" value="1"/>
</dbReference>
<dbReference type="GO" id="GO:0008757">
    <property type="term" value="F:S-adenosylmethionine-dependent methyltransferase activity"/>
    <property type="evidence" value="ECO:0007669"/>
    <property type="project" value="InterPro"/>
</dbReference>
<dbReference type="Proteomes" id="UP000324701">
    <property type="component" value="Unassembled WGS sequence"/>
</dbReference>